<evidence type="ECO:0000313" key="1">
    <source>
        <dbReference type="EMBL" id="KAK2166765.1"/>
    </source>
</evidence>
<name>A0AAD9NE91_9ANNE</name>
<evidence type="ECO:0000313" key="2">
    <source>
        <dbReference type="Proteomes" id="UP001208570"/>
    </source>
</evidence>
<comment type="caution">
    <text evidence="1">The sequence shown here is derived from an EMBL/GenBank/DDBJ whole genome shotgun (WGS) entry which is preliminary data.</text>
</comment>
<keyword evidence="2" id="KW-1185">Reference proteome</keyword>
<gene>
    <name evidence="1" type="ORF">LSH36_35g00020</name>
</gene>
<dbReference type="Proteomes" id="UP001208570">
    <property type="component" value="Unassembled WGS sequence"/>
</dbReference>
<proteinExistence type="predicted"/>
<dbReference type="EMBL" id="JAODUP010000035">
    <property type="protein sequence ID" value="KAK2166765.1"/>
    <property type="molecule type" value="Genomic_DNA"/>
</dbReference>
<sequence length="102" mass="11838">IPGYNLVFKNRSNKTRGGVAIYVKESIQYKLREDLMTFVEGDYESIFIETNISNNKTVIGDLQKSLERYDEMLSLLKNTKYFIIATDQNMDLLNIESHKHTA</sequence>
<organism evidence="1 2">
    <name type="scientific">Paralvinella palmiformis</name>
    <dbReference type="NCBI Taxonomy" id="53620"/>
    <lineage>
        <taxon>Eukaryota</taxon>
        <taxon>Metazoa</taxon>
        <taxon>Spiralia</taxon>
        <taxon>Lophotrochozoa</taxon>
        <taxon>Annelida</taxon>
        <taxon>Polychaeta</taxon>
        <taxon>Sedentaria</taxon>
        <taxon>Canalipalpata</taxon>
        <taxon>Terebellida</taxon>
        <taxon>Terebelliformia</taxon>
        <taxon>Alvinellidae</taxon>
        <taxon>Paralvinella</taxon>
    </lineage>
</organism>
<feature type="non-terminal residue" evidence="1">
    <location>
        <position position="1"/>
    </location>
</feature>
<protein>
    <submittedName>
        <fullName evidence="1">Uncharacterized protein</fullName>
    </submittedName>
</protein>
<reference evidence="1" key="1">
    <citation type="journal article" date="2023" name="Mol. Biol. Evol.">
        <title>Third-Generation Sequencing Reveals the Adaptive Role of the Epigenome in Three Deep-Sea Polychaetes.</title>
        <authorList>
            <person name="Perez M."/>
            <person name="Aroh O."/>
            <person name="Sun Y."/>
            <person name="Lan Y."/>
            <person name="Juniper S.K."/>
            <person name="Young C.R."/>
            <person name="Angers B."/>
            <person name="Qian P.Y."/>
        </authorList>
    </citation>
    <scope>NUCLEOTIDE SEQUENCE</scope>
    <source>
        <strain evidence="1">P08H-3</strain>
    </source>
</reference>
<dbReference type="AlphaFoldDB" id="A0AAD9NE91"/>
<accession>A0AAD9NE91</accession>